<dbReference type="InterPro" id="IPR036259">
    <property type="entry name" value="MFS_trans_sf"/>
</dbReference>
<evidence type="ECO:0000313" key="3">
    <source>
        <dbReference type="EMBL" id="HIF37256.1"/>
    </source>
</evidence>
<keyword evidence="1" id="KW-0812">Transmembrane</keyword>
<feature type="transmembrane region" description="Helical" evidence="1">
    <location>
        <begin position="69"/>
        <end position="88"/>
    </location>
</feature>
<feature type="transmembrane region" description="Helical" evidence="1">
    <location>
        <begin position="161"/>
        <end position="180"/>
    </location>
</feature>
<evidence type="ECO:0000256" key="1">
    <source>
        <dbReference type="SAM" id="Phobius"/>
    </source>
</evidence>
<proteinExistence type="predicted"/>
<comment type="caution">
    <text evidence="3">The sequence shown here is derived from an EMBL/GenBank/DDBJ whole genome shotgun (WGS) entry which is preliminary data.</text>
</comment>
<feature type="transmembrane region" description="Helical" evidence="1">
    <location>
        <begin position="234"/>
        <end position="255"/>
    </location>
</feature>
<name>A0A7J4GRK6_9ARCH</name>
<organism evidence="3 4">
    <name type="scientific">Marine Group III euryarchaeote</name>
    <dbReference type="NCBI Taxonomy" id="2173149"/>
    <lineage>
        <taxon>Archaea</taxon>
        <taxon>Methanobacteriati</taxon>
        <taxon>Thermoplasmatota</taxon>
        <taxon>Thermoplasmata</taxon>
        <taxon>Candidatus Thermoprofundales</taxon>
    </lineage>
</organism>
<feature type="transmembrane region" description="Helical" evidence="1">
    <location>
        <begin position="267"/>
        <end position="284"/>
    </location>
</feature>
<feature type="transmembrane region" description="Helical" evidence="1">
    <location>
        <begin position="323"/>
        <end position="342"/>
    </location>
</feature>
<keyword evidence="1" id="KW-1133">Transmembrane helix</keyword>
<dbReference type="EMBL" id="DUCX01000037">
    <property type="protein sequence ID" value="HIF37256.1"/>
    <property type="molecule type" value="Genomic_DNA"/>
</dbReference>
<feature type="transmembrane region" description="Helical" evidence="1">
    <location>
        <begin position="201"/>
        <end position="222"/>
    </location>
</feature>
<dbReference type="InterPro" id="IPR020846">
    <property type="entry name" value="MFS_dom"/>
</dbReference>
<sequence>MQNKIGLALFGALCYNLTQGLAFTVVRMQANALGDFRILGLVVGLPNFALVAGSIFWGIMADRWQNRKAVVVLCAMLSAILYIPLPWLGPIGLILVRTLQSFFLGGMVQIATLFSELNPKARATLMGKLEAALGFGWGAGAFLGGFIVLSEDYGSSHPTVIFSFLLTASLGVFAVVGYMGSTERYTPRKVIELDFSEYFWALFRLFLTTFLVFLGYMFFLSISPIYLTEIAGSSFGMGLIVLLSGIIHALSAPYIGRLVDDYPREMAIRASTITVFFSLTIYSLTTNIYWVTLAFLPPIYMTYFLGARAIIADIVPYQLRARAMGLLTSFSLLGSGVGSILVGELLVNLTFQDVFRIGSVFTFLAILVGWSPTNSK</sequence>
<dbReference type="PROSITE" id="PS50850">
    <property type="entry name" value="MFS"/>
    <property type="match status" value="1"/>
</dbReference>
<dbReference type="SUPFAM" id="SSF103473">
    <property type="entry name" value="MFS general substrate transporter"/>
    <property type="match status" value="1"/>
</dbReference>
<keyword evidence="1" id="KW-0472">Membrane</keyword>
<feature type="transmembrane region" description="Helical" evidence="1">
    <location>
        <begin position="94"/>
        <end position="117"/>
    </location>
</feature>
<dbReference type="Gene3D" id="1.20.1250.20">
    <property type="entry name" value="MFS general substrate transporter like domains"/>
    <property type="match status" value="2"/>
</dbReference>
<gene>
    <name evidence="3" type="ORF">EYQ70_02450</name>
</gene>
<evidence type="ECO:0000313" key="4">
    <source>
        <dbReference type="Proteomes" id="UP000585802"/>
    </source>
</evidence>
<evidence type="ECO:0000259" key="2">
    <source>
        <dbReference type="PROSITE" id="PS50850"/>
    </source>
</evidence>
<dbReference type="Pfam" id="PF07690">
    <property type="entry name" value="MFS_1"/>
    <property type="match status" value="2"/>
</dbReference>
<feature type="domain" description="Major facilitator superfamily (MFS) profile" evidence="2">
    <location>
        <begin position="1"/>
        <end position="376"/>
    </location>
</feature>
<dbReference type="InterPro" id="IPR011701">
    <property type="entry name" value="MFS"/>
</dbReference>
<feature type="transmembrane region" description="Helical" evidence="1">
    <location>
        <begin position="354"/>
        <end position="371"/>
    </location>
</feature>
<dbReference type="AlphaFoldDB" id="A0A7J4GRK6"/>
<feature type="transmembrane region" description="Helical" evidence="1">
    <location>
        <begin position="129"/>
        <end position="149"/>
    </location>
</feature>
<feature type="transmembrane region" description="Helical" evidence="1">
    <location>
        <begin position="38"/>
        <end position="57"/>
    </location>
</feature>
<accession>A0A7J4GRK6</accession>
<protein>
    <submittedName>
        <fullName evidence="3">MFS transporter</fullName>
    </submittedName>
</protein>
<reference evidence="4" key="1">
    <citation type="journal article" date="2019" name="bioRxiv">
        <title>Genome diversification in globally distributed novel marine Proteobacteria is linked to environmental adaptation.</title>
        <authorList>
            <person name="Zhou Z."/>
            <person name="Tran P.Q."/>
            <person name="Kieft K."/>
            <person name="Anantharaman K."/>
        </authorList>
    </citation>
    <scope>NUCLEOTIDE SEQUENCE [LARGE SCALE GENOMIC DNA]</scope>
</reference>
<dbReference type="Proteomes" id="UP000585802">
    <property type="component" value="Unassembled WGS sequence"/>
</dbReference>
<dbReference type="GO" id="GO:0022857">
    <property type="term" value="F:transmembrane transporter activity"/>
    <property type="evidence" value="ECO:0007669"/>
    <property type="project" value="InterPro"/>
</dbReference>
<dbReference type="PANTHER" id="PTHR23518">
    <property type="entry name" value="C-METHYLTRANSFERASE"/>
    <property type="match status" value="1"/>
</dbReference>
<dbReference type="PANTHER" id="PTHR23518:SF2">
    <property type="entry name" value="MAJOR FACILITATOR SUPERFAMILY TRANSPORTER"/>
    <property type="match status" value="1"/>
</dbReference>